<evidence type="ECO:0000313" key="3">
    <source>
        <dbReference type="EMBL" id="CAH1413462.1"/>
    </source>
</evidence>
<reference evidence="3 4" key="1">
    <citation type="submission" date="2022-01" db="EMBL/GenBank/DDBJ databases">
        <authorList>
            <person name="Xiong W."/>
            <person name="Schranz E."/>
        </authorList>
    </citation>
    <scope>NUCLEOTIDE SEQUENCE [LARGE SCALE GENOMIC DNA]</scope>
</reference>
<dbReference type="PANTHER" id="PTHR16517">
    <property type="entry name" value="TUBBY-RELATED"/>
    <property type="match status" value="1"/>
</dbReference>
<dbReference type="AlphaFoldDB" id="A0AAU9LIQ6"/>
<dbReference type="Proteomes" id="UP001157418">
    <property type="component" value="Unassembled WGS sequence"/>
</dbReference>
<feature type="domain" description="Tubby C-terminal" evidence="2">
    <location>
        <begin position="121"/>
        <end position="165"/>
    </location>
</feature>
<evidence type="ECO:0000256" key="1">
    <source>
        <dbReference type="ARBA" id="ARBA00007129"/>
    </source>
</evidence>
<protein>
    <recommendedName>
        <fullName evidence="2">Tubby C-terminal domain-containing protein</fullName>
    </recommendedName>
</protein>
<dbReference type="PANTHER" id="PTHR16517:SF50">
    <property type="entry name" value="TUBBY-LIKE F-BOX PROTEIN 7"/>
    <property type="match status" value="1"/>
</dbReference>
<comment type="caution">
    <text evidence="3">The sequence shown here is derived from an EMBL/GenBank/DDBJ whole genome shotgun (WGS) entry which is preliminary data.</text>
</comment>
<comment type="similarity">
    <text evidence="1">Belongs to the TUB family.</text>
</comment>
<dbReference type="InterPro" id="IPR000007">
    <property type="entry name" value="Tubby_C"/>
</dbReference>
<evidence type="ECO:0000313" key="4">
    <source>
        <dbReference type="Proteomes" id="UP001157418"/>
    </source>
</evidence>
<dbReference type="EMBL" id="CAKMRJ010000001">
    <property type="protein sequence ID" value="CAH1413462.1"/>
    <property type="molecule type" value="Genomic_DNA"/>
</dbReference>
<dbReference type="InterPro" id="IPR025659">
    <property type="entry name" value="Tubby-like_C"/>
</dbReference>
<proteinExistence type="inferred from homology"/>
<evidence type="ECO:0000259" key="2">
    <source>
        <dbReference type="Pfam" id="PF01167"/>
    </source>
</evidence>
<dbReference type="Pfam" id="PF01167">
    <property type="entry name" value="Tub"/>
    <property type="match status" value="2"/>
</dbReference>
<feature type="domain" description="Tubby C-terminal" evidence="2">
    <location>
        <begin position="51"/>
        <end position="120"/>
    </location>
</feature>
<name>A0AAU9LIQ6_9ASTR</name>
<gene>
    <name evidence="3" type="ORF">LVIROSA_LOCUS1423</name>
</gene>
<accession>A0AAU9LIQ6</accession>
<organism evidence="3 4">
    <name type="scientific">Lactuca virosa</name>
    <dbReference type="NCBI Taxonomy" id="75947"/>
    <lineage>
        <taxon>Eukaryota</taxon>
        <taxon>Viridiplantae</taxon>
        <taxon>Streptophyta</taxon>
        <taxon>Embryophyta</taxon>
        <taxon>Tracheophyta</taxon>
        <taxon>Spermatophyta</taxon>
        <taxon>Magnoliopsida</taxon>
        <taxon>eudicotyledons</taxon>
        <taxon>Gunneridae</taxon>
        <taxon>Pentapetalae</taxon>
        <taxon>asterids</taxon>
        <taxon>campanulids</taxon>
        <taxon>Asterales</taxon>
        <taxon>Asteraceae</taxon>
        <taxon>Cichorioideae</taxon>
        <taxon>Cichorieae</taxon>
        <taxon>Lactucinae</taxon>
        <taxon>Lactuca</taxon>
    </lineage>
</organism>
<keyword evidence="4" id="KW-1185">Reference proteome</keyword>
<dbReference type="SUPFAM" id="SSF54518">
    <property type="entry name" value="Tubby C-terminal domain-like"/>
    <property type="match status" value="1"/>
</dbReference>
<sequence length="171" mass="18930">MRSGRLNSIKELIPLSKPPEINIAAVPGDDDVVGEQNVGGNNGREIFMSLHPGSRDSPIQCMIKRSKKNSVFYLNLAATPSFTNKGKFLLAARRYTHGAHMEYIISLDSYDSYQRSNAYVVASVKNFQLVATLDPSQPGGKGDGETVLLQFEKVGDDIFTMDYVWIITINK</sequence>
<dbReference type="PRINTS" id="PR01573">
    <property type="entry name" value="SUPERTUBBY"/>
</dbReference>
<dbReference type="Gene3D" id="3.20.90.10">
    <property type="entry name" value="Tubby Protein, Chain A"/>
    <property type="match status" value="2"/>
</dbReference>